<evidence type="ECO:0000313" key="2">
    <source>
        <dbReference type="Proteomes" id="UP000449969"/>
    </source>
</evidence>
<gene>
    <name evidence="1" type="ORF">GPL20_23005</name>
</gene>
<proteinExistence type="predicted"/>
<dbReference type="Proteomes" id="UP000449969">
    <property type="component" value="Unassembled WGS sequence"/>
</dbReference>
<sequence>MTVFTVTIDDHGGHFGEVEHQERATIARVLADVSAAVRSGKPLAGDQPIILNGERIGTFSFGPKAHSFIEAGTRRA</sequence>
<name>A0A844T9V3_9BRAD</name>
<evidence type="ECO:0000313" key="1">
    <source>
        <dbReference type="EMBL" id="MVT75878.1"/>
    </source>
</evidence>
<keyword evidence="2" id="KW-1185">Reference proteome</keyword>
<reference evidence="1 2" key="1">
    <citation type="submission" date="2019-12" db="EMBL/GenBank/DDBJ databases">
        <title>Draft genome sequences Bradyrhizobium cajani AMBPC1010, Bradyrhizobium pachyrhizi AMBPC1040 and Bradyrhizobium yuanmingense ALSPC3051, three plant growth promoting strains isolated from nodules of Cajanus cajan L. in Dominican Republic.</title>
        <authorList>
            <person name="Flores-Felix J.D."/>
            <person name="Araujo J."/>
            <person name="Diaz-Alcantara C."/>
            <person name="Gonzalez-Andres F."/>
            <person name="Velazquez E."/>
        </authorList>
    </citation>
    <scope>NUCLEOTIDE SEQUENCE [LARGE SCALE GENOMIC DNA]</scope>
    <source>
        <strain evidence="1 2">1010</strain>
    </source>
</reference>
<protein>
    <submittedName>
        <fullName evidence="1">Uncharacterized protein</fullName>
    </submittedName>
</protein>
<comment type="caution">
    <text evidence="1">The sequence shown here is derived from an EMBL/GenBank/DDBJ whole genome shotgun (WGS) entry which is preliminary data.</text>
</comment>
<accession>A0A844T9V3</accession>
<organism evidence="1 2">
    <name type="scientific">Bradyrhizobium cajani</name>
    <dbReference type="NCBI Taxonomy" id="1928661"/>
    <lineage>
        <taxon>Bacteria</taxon>
        <taxon>Pseudomonadati</taxon>
        <taxon>Pseudomonadota</taxon>
        <taxon>Alphaproteobacteria</taxon>
        <taxon>Hyphomicrobiales</taxon>
        <taxon>Nitrobacteraceae</taxon>
        <taxon>Bradyrhizobium</taxon>
    </lineage>
</organism>
<dbReference type="EMBL" id="WQNE01000020">
    <property type="protein sequence ID" value="MVT75878.1"/>
    <property type="molecule type" value="Genomic_DNA"/>
</dbReference>
<dbReference type="AlphaFoldDB" id="A0A844T9V3"/>
<dbReference type="RefSeq" id="WP_157331862.1">
    <property type="nucleotide sequence ID" value="NZ_JANADL010000018.1"/>
</dbReference>